<dbReference type="Proteomes" id="UP000481153">
    <property type="component" value="Unassembled WGS sequence"/>
</dbReference>
<feature type="region of interest" description="Disordered" evidence="1">
    <location>
        <begin position="75"/>
        <end position="96"/>
    </location>
</feature>
<accession>A0A6G0XJQ2</accession>
<feature type="compositionally biased region" description="Polar residues" evidence="1">
    <location>
        <begin position="393"/>
        <end position="418"/>
    </location>
</feature>
<protein>
    <submittedName>
        <fullName evidence="2">Uncharacterized protein</fullName>
    </submittedName>
</protein>
<feature type="compositionally biased region" description="Low complexity" evidence="1">
    <location>
        <begin position="121"/>
        <end position="137"/>
    </location>
</feature>
<evidence type="ECO:0000313" key="2">
    <source>
        <dbReference type="EMBL" id="KAF0740566.1"/>
    </source>
</evidence>
<name>A0A6G0XJQ2_9STRA</name>
<feature type="region of interest" description="Disordered" evidence="1">
    <location>
        <begin position="582"/>
        <end position="619"/>
    </location>
</feature>
<dbReference type="EMBL" id="VJMJ01000048">
    <property type="protein sequence ID" value="KAF0740566.1"/>
    <property type="molecule type" value="Genomic_DNA"/>
</dbReference>
<dbReference type="AlphaFoldDB" id="A0A6G0XJQ2"/>
<keyword evidence="3" id="KW-1185">Reference proteome</keyword>
<dbReference type="VEuPathDB" id="FungiDB:AeMF1_010266"/>
<proteinExistence type="predicted"/>
<feature type="region of interest" description="Disordered" evidence="1">
    <location>
        <begin position="505"/>
        <end position="527"/>
    </location>
</feature>
<feature type="compositionally biased region" description="Polar residues" evidence="1">
    <location>
        <begin position="180"/>
        <end position="190"/>
    </location>
</feature>
<feature type="compositionally biased region" description="Polar residues" evidence="1">
    <location>
        <begin position="603"/>
        <end position="618"/>
    </location>
</feature>
<feature type="region of interest" description="Disordered" evidence="1">
    <location>
        <begin position="1"/>
        <end position="37"/>
    </location>
</feature>
<reference evidence="2 3" key="1">
    <citation type="submission" date="2019-07" db="EMBL/GenBank/DDBJ databases">
        <title>Genomics analysis of Aphanomyces spp. identifies a new class of oomycete effector associated with host adaptation.</title>
        <authorList>
            <person name="Gaulin E."/>
        </authorList>
    </citation>
    <scope>NUCLEOTIDE SEQUENCE [LARGE SCALE GENOMIC DNA]</scope>
    <source>
        <strain evidence="2 3">ATCC 201684</strain>
    </source>
</reference>
<sequence length="662" mass="71396">MGDSSRGGRKQPNMRPTRGGAGGYHVPAAAPSAGIKSGMTVEDLKRLTQKRMQESAAAANAAVASMHSGEVLTPKAKPTISVPHGTPQQQVASPFVPKNGMSVQELKQLTTLRLASQTAGTPTHQQQTSTPTAATSSDYKAMLQNYYARVNTPTSSPGSTPRRQAGGRGFASEAKPKPVQAQSKPGNNTIRAAAGSRNRAQSIERSGYNDFGISSPINQGYDPIPDPPESGFSRHSIQFEDESFPPPPPMDEMGSFGAPTAMPSWSPPPMRTKTMDARPVSLYHQSNFYAQQPAPSAPEDNDLSAFVAPPPGLTRRPSMTVPWQVAESVLHTPQQPTGRKQIVSVPETPFHQFAQAYPQTIAASPPRMPLHRGISSGTSAAAAAAAAELNAVPPNSTPLVRQTSKENASNNGQPQLTRRGSFGNAAQMFKFRRRSKSRLDFARDLALMEHNGSDTERMLSIEEREMLAANDLYNEGEQERHSTSTVDLEDLKDLRVMDDFMPFFNSGRGGPKLSIPPPPPPPVEDNEETGLPMMSPNGAKLRKVAQLARSGSLSTEDKTRVKDEIIQNSLGIMSLMPDELNTIPPGFSSQSYGKKSPSRGIARNQSRAEATPAASSVSLEDRLAQAAQRVADCVAKSDMVEFQKAMDELDKLRHEASQMMQQ</sequence>
<feature type="region of interest" description="Disordered" evidence="1">
    <location>
        <begin position="291"/>
        <end position="318"/>
    </location>
</feature>
<evidence type="ECO:0000313" key="3">
    <source>
        <dbReference type="Proteomes" id="UP000481153"/>
    </source>
</evidence>
<feature type="compositionally biased region" description="Pro residues" evidence="1">
    <location>
        <begin position="514"/>
        <end position="523"/>
    </location>
</feature>
<gene>
    <name evidence="2" type="ORF">Ae201684_003943</name>
</gene>
<evidence type="ECO:0000256" key="1">
    <source>
        <dbReference type="SAM" id="MobiDB-lite"/>
    </source>
</evidence>
<organism evidence="2 3">
    <name type="scientific">Aphanomyces euteiches</name>
    <dbReference type="NCBI Taxonomy" id="100861"/>
    <lineage>
        <taxon>Eukaryota</taxon>
        <taxon>Sar</taxon>
        <taxon>Stramenopiles</taxon>
        <taxon>Oomycota</taxon>
        <taxon>Saprolegniomycetes</taxon>
        <taxon>Saprolegniales</taxon>
        <taxon>Verrucalvaceae</taxon>
        <taxon>Aphanomyces</taxon>
    </lineage>
</organism>
<feature type="region of interest" description="Disordered" evidence="1">
    <location>
        <begin position="392"/>
        <end position="424"/>
    </location>
</feature>
<comment type="caution">
    <text evidence="2">The sequence shown here is derived from an EMBL/GenBank/DDBJ whole genome shotgun (WGS) entry which is preliminary data.</text>
</comment>
<feature type="compositionally biased region" description="Polar residues" evidence="1">
    <location>
        <begin position="151"/>
        <end position="162"/>
    </location>
</feature>
<feature type="region of interest" description="Disordered" evidence="1">
    <location>
        <begin position="113"/>
        <end position="273"/>
    </location>
</feature>